<dbReference type="Pfam" id="PF00356">
    <property type="entry name" value="LacI"/>
    <property type="match status" value="1"/>
</dbReference>
<comment type="caution">
    <text evidence="6">The sequence shown here is derived from an EMBL/GenBank/DDBJ whole genome shotgun (WGS) entry which is preliminary data.</text>
</comment>
<keyword evidence="1" id="KW-0805">Transcription regulation</keyword>
<dbReference type="InterPro" id="IPR010982">
    <property type="entry name" value="Lambda_DNA-bd_dom_sf"/>
</dbReference>
<dbReference type="RefSeq" id="WP_008719196.1">
    <property type="nucleotide sequence ID" value="NZ_JBBMFM010000078.1"/>
</dbReference>
<organism evidence="6 7">
    <name type="scientific">Enterocloster hominis</name>
    <name type="common">ex Hitch et al. 2024</name>
    <dbReference type="NCBI Taxonomy" id="1917870"/>
    <lineage>
        <taxon>Bacteria</taxon>
        <taxon>Bacillati</taxon>
        <taxon>Bacillota</taxon>
        <taxon>Clostridia</taxon>
        <taxon>Lachnospirales</taxon>
        <taxon>Lachnospiraceae</taxon>
        <taxon>Enterocloster</taxon>
    </lineage>
</organism>
<dbReference type="Gene3D" id="1.10.260.40">
    <property type="entry name" value="lambda repressor-like DNA-binding domains"/>
    <property type="match status" value="1"/>
</dbReference>
<feature type="domain" description="HTH cro/C1-type" evidence="5">
    <location>
        <begin position="4"/>
        <end position="45"/>
    </location>
</feature>
<accession>A0ABV1DA37</accession>
<evidence type="ECO:0000313" key="6">
    <source>
        <dbReference type="EMBL" id="MEQ2426885.1"/>
    </source>
</evidence>
<evidence type="ECO:0000256" key="3">
    <source>
        <dbReference type="ARBA" id="ARBA00023163"/>
    </source>
</evidence>
<protein>
    <submittedName>
        <fullName evidence="6">LacI family DNA-binding transcriptional regulator</fullName>
    </submittedName>
</protein>
<sequence length="349" mass="39022">MNSEEIAKLAGVSRSTVSRVVNGYTNVPPETKERVEQIIREYGYIPNTSARNLAGKPSNVIGLFFVEYGVLEENIIHSSPFYSEFLANSIDRLKKQDCQLVVSIINRIEDFDMVETAFINKTMAGCILMGDIVPNSVLEKLGKLGCPTILVNQRSSIDYPYIFLMNTENYKGAYQAVQLLVNHGHKRIAHITGSVEKTSIKERFEGYRDCLLHNQIPVNESYIYYSHIHRAESGYQAVLKMMADNKGNEPTAIFAANDLLAFGAMRGLKELGLKIPQDISIIGYDNAELSQYMSPPLTTVQVSVEKIARMTVDSLLLVIRKKEAIPVYSQLKEFTLMERGSVAPVKTPG</sequence>
<keyword evidence="2 6" id="KW-0238">DNA-binding</keyword>
<dbReference type="PROSITE" id="PS50932">
    <property type="entry name" value="HTH_LACI_2"/>
    <property type="match status" value="1"/>
</dbReference>
<dbReference type="InterPro" id="IPR028082">
    <property type="entry name" value="Peripla_BP_I"/>
</dbReference>
<dbReference type="InterPro" id="IPR000843">
    <property type="entry name" value="HTH_LacI"/>
</dbReference>
<dbReference type="GO" id="GO:0003677">
    <property type="term" value="F:DNA binding"/>
    <property type="evidence" value="ECO:0007669"/>
    <property type="project" value="UniProtKB-KW"/>
</dbReference>
<dbReference type="SMART" id="SM00354">
    <property type="entry name" value="HTH_LACI"/>
    <property type="match status" value="1"/>
</dbReference>
<name>A0ABV1DA37_9FIRM</name>
<dbReference type="CDD" id="cd06267">
    <property type="entry name" value="PBP1_LacI_sugar_binding-like"/>
    <property type="match status" value="1"/>
</dbReference>
<dbReference type="CDD" id="cd01392">
    <property type="entry name" value="HTH_LacI"/>
    <property type="match status" value="1"/>
</dbReference>
<reference evidence="6 7" key="1">
    <citation type="submission" date="2024-03" db="EMBL/GenBank/DDBJ databases">
        <title>Human intestinal bacterial collection.</title>
        <authorList>
            <person name="Pauvert C."/>
            <person name="Hitch T.C.A."/>
            <person name="Clavel T."/>
        </authorList>
    </citation>
    <scope>NUCLEOTIDE SEQUENCE [LARGE SCALE GENOMIC DNA]</scope>
    <source>
        <strain evidence="6 7">CLA-SR-H021</strain>
    </source>
</reference>
<dbReference type="SUPFAM" id="SSF47413">
    <property type="entry name" value="lambda repressor-like DNA-binding domains"/>
    <property type="match status" value="1"/>
</dbReference>
<evidence type="ECO:0000256" key="2">
    <source>
        <dbReference type="ARBA" id="ARBA00023125"/>
    </source>
</evidence>
<evidence type="ECO:0000256" key="1">
    <source>
        <dbReference type="ARBA" id="ARBA00023015"/>
    </source>
</evidence>
<dbReference type="PANTHER" id="PTHR30146">
    <property type="entry name" value="LACI-RELATED TRANSCRIPTIONAL REPRESSOR"/>
    <property type="match status" value="1"/>
</dbReference>
<dbReference type="PROSITE" id="PS50943">
    <property type="entry name" value="HTH_CROC1"/>
    <property type="match status" value="1"/>
</dbReference>
<gene>
    <name evidence="6" type="ORF">WMQ36_18085</name>
</gene>
<keyword evidence="3" id="KW-0804">Transcription</keyword>
<dbReference type="SUPFAM" id="SSF53822">
    <property type="entry name" value="Periplasmic binding protein-like I"/>
    <property type="match status" value="1"/>
</dbReference>
<dbReference type="EMBL" id="JBBMFM010000078">
    <property type="protein sequence ID" value="MEQ2426885.1"/>
    <property type="molecule type" value="Genomic_DNA"/>
</dbReference>
<dbReference type="Proteomes" id="UP001454086">
    <property type="component" value="Unassembled WGS sequence"/>
</dbReference>
<evidence type="ECO:0000313" key="7">
    <source>
        <dbReference type="Proteomes" id="UP001454086"/>
    </source>
</evidence>
<feature type="domain" description="HTH lacI-type" evidence="4">
    <location>
        <begin position="1"/>
        <end position="55"/>
    </location>
</feature>
<keyword evidence="7" id="KW-1185">Reference proteome</keyword>
<dbReference type="Pfam" id="PF13377">
    <property type="entry name" value="Peripla_BP_3"/>
    <property type="match status" value="1"/>
</dbReference>
<dbReference type="InterPro" id="IPR001387">
    <property type="entry name" value="Cro/C1-type_HTH"/>
</dbReference>
<dbReference type="Gene3D" id="3.40.50.2300">
    <property type="match status" value="2"/>
</dbReference>
<dbReference type="InterPro" id="IPR046335">
    <property type="entry name" value="LacI/GalR-like_sensor"/>
</dbReference>
<evidence type="ECO:0000259" key="4">
    <source>
        <dbReference type="PROSITE" id="PS50932"/>
    </source>
</evidence>
<evidence type="ECO:0000259" key="5">
    <source>
        <dbReference type="PROSITE" id="PS50943"/>
    </source>
</evidence>
<proteinExistence type="predicted"/>
<dbReference type="PANTHER" id="PTHR30146:SF109">
    <property type="entry name" value="HTH-TYPE TRANSCRIPTIONAL REGULATOR GALS"/>
    <property type="match status" value="1"/>
</dbReference>